<evidence type="ECO:0000256" key="1">
    <source>
        <dbReference type="SAM" id="MobiDB-lite"/>
    </source>
</evidence>
<dbReference type="PANTHER" id="PTHR11081">
    <property type="entry name" value="FLAP ENDONUCLEASE FAMILY MEMBER"/>
    <property type="match status" value="1"/>
</dbReference>
<reference evidence="2" key="1">
    <citation type="journal article" date="2014" name="Genome Announc.">
        <title>De novo whole-genome sequence and genome annotation of Lichtheimia ramosa.</title>
        <authorList>
            <person name="Linde J."/>
            <person name="Schwartze V."/>
            <person name="Binder U."/>
            <person name="Lass-Florl C."/>
            <person name="Voigt K."/>
            <person name="Horn F."/>
        </authorList>
    </citation>
    <scope>NUCLEOTIDE SEQUENCE</scope>
    <source>
        <strain evidence="2">JMRC FSU:6197</strain>
    </source>
</reference>
<sequence>MGLKGLHKYARDNNVYQDVSITIELQRHQTSVLFVDFCCVFFSMLQDIVAEPLLHAYLQSQGPPDAEVFNNLIQQFMGQVMENLNNLRNSVIHNGGRQLHICLVIDGDALPAKAPTHETRRARQNNAFHIATKHHNHRRRKGKKWFSFRRSARNWISFTPAIKDAIRHYLQTNGTGTYADTFLNVPHGQHRPAFSFHTAMFEADPEVVFLSQHVPENDLPAILSQDGDLFAYNGAIDVMRIVKIKWDIQQEYPGQITTKRHLFNELGLLSDTPAILQQSEVRFACLAATCGNDYAENVKLVSFVRIAKLLHDIGYQSQLVPAHDFLETLLSRFTSTVTWYQRFRFRVAVSQFCTPMVSDIIPGLQDGFHIGTPIAIENDMFYYLGVPGAPNPLAVQEPAHPQPEQPQQPEHHMQGPVLRLIPAMTDDQLLAIQGSLAQERWDGVPGAESSGDDNDTTGGGGPATGVFKAYNKTKDNVKRLLPKTYDPDRPTKKIKTHGQFGQATQTASSSKTSKQKSKKSKPRSSVIPPDETLDTDLMPTKIKFQVFDQDQNRHVPMSFKQNSRKITTMQAGLYSSVLGAAKFWNDVHRESLSGGQHITEQQSDAYAIAEAELWQKLISSIAKDMSYARFVALHILNIAQHVAYHSLDNETMLDFFRVFFTSDISELRSLWRFILYCGMDYQPATRGATKAEIRESQQHPYSDDITILAMDGSLLGDERINLHNLKAFEGDIVYLHLSKLMKVNPVIRNVFLLARKHWYLDCHEEMINRAPASVYRSQLLDVMVTNLINVYQLNVVKNFHWRYCRFIERLLKETARVPIGWPSNDDFIQQITNHVIQGGNTNFIDEIDGFATDGAREDAKQFVQQLIDRRGTSDPTSQDHVFNIHKCTQELINKATIPDQWPGPKDALVGYLFYRIWGVSLRSMEDAEDEAEEEEQIHNRVQQLPEAIRNDIDNFVQTQRGVQVAGIPIADTNIHVLLGVTGQPVELQTDEGELYTAGVSQHPREGMDHVDDDQEEEDEEYIGDITACSEDTGWLVPVMIHMLESCPEGLSFGVSPLAANHTIAIPFTVGALTDILNHMGYFTDPLINPFNIIADDNTKPDVERNQARQKAQSLLAARFRIEDRARAQSLSPPTLHPVHGFQAVTRQVGGIFRPNPPQPRNEQDIPRRYLEGLPKNKNVWDGAIDSIFDIRWRGEVVSVGGQQRVWKYKRNGYARMLRRRFFLDPNKPRYTTRRIFMSDGIRIWQMWNDWNTRARENQTPRYLKEIRRTSREDIQVAHGVDETANLLDYYCGIIQSMGRA</sequence>
<dbReference type="EMBL" id="LK023331">
    <property type="protein sequence ID" value="CDS09302.1"/>
    <property type="molecule type" value="Genomic_DNA"/>
</dbReference>
<dbReference type="InterPro" id="IPR006084">
    <property type="entry name" value="XPG/Rad2"/>
</dbReference>
<dbReference type="InterPro" id="IPR029060">
    <property type="entry name" value="PIN-like_dom_sf"/>
</dbReference>
<dbReference type="SUPFAM" id="SSF88723">
    <property type="entry name" value="PIN domain-like"/>
    <property type="match status" value="1"/>
</dbReference>
<protein>
    <submittedName>
        <fullName evidence="2">Uncharacterized protein</fullName>
    </submittedName>
</protein>
<feature type="compositionally biased region" description="Low complexity" evidence="1">
    <location>
        <begin position="502"/>
        <end position="512"/>
    </location>
</feature>
<proteinExistence type="predicted"/>
<name>A0A077WRJ8_9FUNG</name>
<feature type="region of interest" description="Disordered" evidence="1">
    <location>
        <begin position="441"/>
        <end position="535"/>
    </location>
</feature>
<dbReference type="OrthoDB" id="2267145at2759"/>
<dbReference type="GO" id="GO:0017108">
    <property type="term" value="F:5'-flap endonuclease activity"/>
    <property type="evidence" value="ECO:0007669"/>
    <property type="project" value="TreeGrafter"/>
</dbReference>
<gene>
    <name evidence="2" type="ORF">LRAMOSA10662</name>
</gene>
<dbReference type="PANTHER" id="PTHR11081:SF32">
    <property type="entry name" value="POST-TRANSCRIPTIONAL REGULATOR MKT1"/>
    <property type="match status" value="1"/>
</dbReference>
<feature type="compositionally biased region" description="Basic residues" evidence="1">
    <location>
        <begin position="513"/>
        <end position="522"/>
    </location>
</feature>
<dbReference type="Gene3D" id="3.40.50.1010">
    <property type="entry name" value="5'-nuclease"/>
    <property type="match status" value="1"/>
</dbReference>
<evidence type="ECO:0000313" key="2">
    <source>
        <dbReference type="EMBL" id="CDS09302.1"/>
    </source>
</evidence>
<organism evidence="2">
    <name type="scientific">Lichtheimia ramosa</name>
    <dbReference type="NCBI Taxonomy" id="688394"/>
    <lineage>
        <taxon>Eukaryota</taxon>
        <taxon>Fungi</taxon>
        <taxon>Fungi incertae sedis</taxon>
        <taxon>Mucoromycota</taxon>
        <taxon>Mucoromycotina</taxon>
        <taxon>Mucoromycetes</taxon>
        <taxon>Mucorales</taxon>
        <taxon>Lichtheimiaceae</taxon>
        <taxon>Lichtheimia</taxon>
    </lineage>
</organism>
<accession>A0A077WRJ8</accession>
<feature type="region of interest" description="Disordered" evidence="1">
    <location>
        <begin position="393"/>
        <end position="412"/>
    </location>
</feature>